<evidence type="ECO:0000313" key="9">
    <source>
        <dbReference type="Proteomes" id="UP001165122"/>
    </source>
</evidence>
<dbReference type="SMART" id="SM00382">
    <property type="entry name" value="AAA"/>
    <property type="match status" value="1"/>
</dbReference>
<comment type="function">
    <text evidence="6">Component of the origin recognition complex (ORC) that binds origins of replication. DNA-binding is ATP-dependent, however specific DNA sequences that define origins of replication have not been identified so far. ORC is required to assemble the pre-replication complex necessary to initiate DNA replication.</text>
</comment>
<dbReference type="GO" id="GO:0016887">
    <property type="term" value="F:ATP hydrolysis activity"/>
    <property type="evidence" value="ECO:0007669"/>
    <property type="project" value="InterPro"/>
</dbReference>
<keyword evidence="6" id="KW-0547">Nucleotide-binding</keyword>
<evidence type="ECO:0000313" key="8">
    <source>
        <dbReference type="EMBL" id="GMH58008.1"/>
    </source>
</evidence>
<comment type="caution">
    <text evidence="8">The sequence shown here is derived from an EMBL/GenBank/DDBJ whole genome shotgun (WGS) entry which is preliminary data.</text>
</comment>
<organism evidence="8 9">
    <name type="scientific">Triparma laevis f. longispina</name>
    <dbReference type="NCBI Taxonomy" id="1714387"/>
    <lineage>
        <taxon>Eukaryota</taxon>
        <taxon>Sar</taxon>
        <taxon>Stramenopiles</taxon>
        <taxon>Ochrophyta</taxon>
        <taxon>Bolidophyceae</taxon>
        <taxon>Parmales</taxon>
        <taxon>Triparmaceae</taxon>
        <taxon>Triparma</taxon>
    </lineage>
</organism>
<accession>A0A9W7DX22</accession>
<evidence type="ECO:0000256" key="3">
    <source>
        <dbReference type="ARBA" id="ARBA00022705"/>
    </source>
</evidence>
<comment type="similarity">
    <text evidence="2 6">Belongs to the ORC1 family.</text>
</comment>
<keyword evidence="9" id="KW-1185">Reference proteome</keyword>
<dbReference type="CDD" id="cd00009">
    <property type="entry name" value="AAA"/>
    <property type="match status" value="1"/>
</dbReference>
<dbReference type="GO" id="GO:0006270">
    <property type="term" value="P:DNA replication initiation"/>
    <property type="evidence" value="ECO:0007669"/>
    <property type="project" value="TreeGrafter"/>
</dbReference>
<proteinExistence type="inferred from homology"/>
<dbReference type="InterPro" id="IPR003593">
    <property type="entry name" value="AAA+_ATPase"/>
</dbReference>
<dbReference type="InterPro" id="IPR027417">
    <property type="entry name" value="P-loop_NTPase"/>
</dbReference>
<dbReference type="AlphaFoldDB" id="A0A9W7DX22"/>
<dbReference type="GO" id="GO:0005524">
    <property type="term" value="F:ATP binding"/>
    <property type="evidence" value="ECO:0007669"/>
    <property type="project" value="UniProtKB-KW"/>
</dbReference>
<keyword evidence="5 6" id="KW-0539">Nucleus</keyword>
<comment type="subcellular location">
    <subcellularLocation>
        <location evidence="1 6">Nucleus</location>
    </subcellularLocation>
</comment>
<gene>
    <name evidence="8" type="ORF">TrLO_g15919</name>
</gene>
<dbReference type="GO" id="GO:0005664">
    <property type="term" value="C:nuclear origin of replication recognition complex"/>
    <property type="evidence" value="ECO:0007669"/>
    <property type="project" value="TreeGrafter"/>
</dbReference>
<dbReference type="Pfam" id="PF00004">
    <property type="entry name" value="AAA"/>
    <property type="match status" value="1"/>
</dbReference>
<dbReference type="OrthoDB" id="1926878at2759"/>
<dbReference type="InterPro" id="IPR003959">
    <property type="entry name" value="ATPase_AAA_core"/>
</dbReference>
<feature type="domain" description="AAA+ ATPase" evidence="7">
    <location>
        <begin position="161"/>
        <end position="312"/>
    </location>
</feature>
<dbReference type="GO" id="GO:0033314">
    <property type="term" value="P:mitotic DNA replication checkpoint signaling"/>
    <property type="evidence" value="ECO:0007669"/>
    <property type="project" value="TreeGrafter"/>
</dbReference>
<dbReference type="Gene3D" id="3.40.50.300">
    <property type="entry name" value="P-loop containing nucleotide triphosphate hydrolases"/>
    <property type="match status" value="1"/>
</dbReference>
<dbReference type="GO" id="GO:0003688">
    <property type="term" value="F:DNA replication origin binding"/>
    <property type="evidence" value="ECO:0007669"/>
    <property type="project" value="TreeGrafter"/>
</dbReference>
<protein>
    <recommendedName>
        <fullName evidence="6">Origin recognition complex subunit 1</fullName>
    </recommendedName>
</protein>
<name>A0A9W7DX22_9STRA</name>
<dbReference type="Pfam" id="PF22606">
    <property type="entry name" value="Cdc6-ORC-like_ATPase_lid"/>
    <property type="match status" value="1"/>
</dbReference>
<dbReference type="SUPFAM" id="SSF52540">
    <property type="entry name" value="P-loop containing nucleoside triphosphate hydrolases"/>
    <property type="match status" value="1"/>
</dbReference>
<dbReference type="EMBL" id="BRXW01000475">
    <property type="protein sequence ID" value="GMH58008.1"/>
    <property type="molecule type" value="Genomic_DNA"/>
</dbReference>
<evidence type="ECO:0000256" key="4">
    <source>
        <dbReference type="ARBA" id="ARBA00023125"/>
    </source>
</evidence>
<dbReference type="PANTHER" id="PTHR10763:SF23">
    <property type="entry name" value="ORIGIN RECOGNITION COMPLEX SUBUNIT 1"/>
    <property type="match status" value="1"/>
</dbReference>
<dbReference type="InterPro" id="IPR050311">
    <property type="entry name" value="ORC1/CDC6"/>
</dbReference>
<keyword evidence="4 6" id="KW-0238">DNA-binding</keyword>
<evidence type="ECO:0000256" key="2">
    <source>
        <dbReference type="ARBA" id="ARBA00008398"/>
    </source>
</evidence>
<dbReference type="PANTHER" id="PTHR10763">
    <property type="entry name" value="CELL DIVISION CONTROL PROTEIN 6-RELATED"/>
    <property type="match status" value="1"/>
</dbReference>
<comment type="subunit">
    <text evidence="6">ORC is composed of six subunits.</text>
</comment>
<evidence type="ECO:0000256" key="1">
    <source>
        <dbReference type="ARBA" id="ARBA00004123"/>
    </source>
</evidence>
<evidence type="ECO:0000256" key="6">
    <source>
        <dbReference type="RuleBase" id="RU365058"/>
    </source>
</evidence>
<reference evidence="9" key="1">
    <citation type="journal article" date="2023" name="Commun. Biol.">
        <title>Genome analysis of Parmales, the sister group of diatoms, reveals the evolutionary specialization of diatoms from phago-mixotrophs to photoautotrophs.</title>
        <authorList>
            <person name="Ban H."/>
            <person name="Sato S."/>
            <person name="Yoshikawa S."/>
            <person name="Yamada K."/>
            <person name="Nakamura Y."/>
            <person name="Ichinomiya M."/>
            <person name="Sato N."/>
            <person name="Blanc-Mathieu R."/>
            <person name="Endo H."/>
            <person name="Kuwata A."/>
            <person name="Ogata H."/>
        </authorList>
    </citation>
    <scope>NUCLEOTIDE SEQUENCE [LARGE SCALE GENOMIC DNA]</scope>
    <source>
        <strain evidence="9">NIES 3700</strain>
    </source>
</reference>
<dbReference type="InterPro" id="IPR054425">
    <property type="entry name" value="Cdc6_ORC1-like_ATPase_lid"/>
</dbReference>
<dbReference type="Proteomes" id="UP001165122">
    <property type="component" value="Unassembled WGS sequence"/>
</dbReference>
<evidence type="ECO:0000256" key="5">
    <source>
        <dbReference type="ARBA" id="ARBA00023242"/>
    </source>
</evidence>
<keyword evidence="3 6" id="KW-0235">DNA replication</keyword>
<evidence type="ECO:0000259" key="7">
    <source>
        <dbReference type="SMART" id="SM00382"/>
    </source>
</evidence>
<sequence length="532" mass="58925">MAEVRWARFKWEINKVTEGWDLAPDEDEEIYETSKIDIIPVESIISNLTGLKFKISGFYESFTKRIIPLPEEEGRADEFKRSIKYSEILKGKGVKEATLATFEDGEEGGEELLEGEEGKLRKCLRLLSLSEENKSKLEERKEEKGVIKNFLKTSITSSGNSSNALFVAGPPGCGKTASVLSTVSELIDLRDSGKIPNFKFVLINAMSLRNPFEAYTSLWREISGENLGAGGAAGELDGFFGRKGGEKSMTVLLLDEMDYLVTRKQTVLYDLFDWPTRTTSNKLSIIGIANTINLPERLLPRVQSRLGLLRVTFQAYNVEQMKSILKTRLKGVEVIEDGAIEFAARKTVGLSGDCRRAFLVCGEAVKCVLDRVRAGREMGKEVAGVVKVRDVVNAVRGMTDVPQLQSLRCCSDFDALVVVSAASLLSSTGREEGGIGVEELRQKMTAVAAALGDKDFFPVPTFKELTSILNRLNDCRMIILETPKNQSMRLAAAGTSGVWPLVFLNVDVYDVLDVLVQTKHRKLAEKNLRRAV</sequence>
<keyword evidence="6" id="KW-0067">ATP-binding</keyword>